<feature type="transmembrane region" description="Helical" evidence="18">
    <location>
        <begin position="145"/>
        <end position="167"/>
    </location>
</feature>
<evidence type="ECO:0000256" key="16">
    <source>
        <dbReference type="ARBA" id="ARBA00023136"/>
    </source>
</evidence>
<evidence type="ECO:0000256" key="12">
    <source>
        <dbReference type="ARBA" id="ARBA00022989"/>
    </source>
</evidence>
<sequence>MTKFYKILFFSTLIFGTLIAISSYSWMSMWIGLEVNLLSIIPLLKDNKNLYPSESALKYFITQALASAILLFSIIVSLNLSEFISSQSNLASTLIFDSALLVKSGAAPFHAWFPEVLEGLDWINCLIMLTWQKVAPLVLLSQTPLVTSFMSMIIISSSLIGGIMGFNQISFRKIMAYSSINHLGWMIASMMNSQSIFMIYFLSYSVISINIVLIFSYQKIFFLKQLATSLNQNKSIKAFFIMNFLSLGGLPPFLGFLVKWFTINWLIKNDFYMISLILIVSTLVTLFFYMRISFMVLVLNSKEMIFKKDKPMNLLIFAINLVSMAGMLACTLSFSSF</sequence>
<keyword evidence="16 18" id="KW-0472">Membrane</keyword>
<dbReference type="PRINTS" id="PR01436">
    <property type="entry name" value="NADHDHGNASE2"/>
</dbReference>
<dbReference type="GO" id="GO:0005743">
    <property type="term" value="C:mitochondrial inner membrane"/>
    <property type="evidence" value="ECO:0007669"/>
    <property type="project" value="UniProtKB-SubCell"/>
</dbReference>
<evidence type="ECO:0000256" key="8">
    <source>
        <dbReference type="ARBA" id="ARBA00022692"/>
    </source>
</evidence>
<feature type="transmembrane region" description="Helical" evidence="18">
    <location>
        <begin position="59"/>
        <end position="78"/>
    </location>
</feature>
<dbReference type="GO" id="GO:0006120">
    <property type="term" value="P:mitochondrial electron transport, NADH to ubiquinone"/>
    <property type="evidence" value="ECO:0007669"/>
    <property type="project" value="InterPro"/>
</dbReference>
<evidence type="ECO:0000256" key="5">
    <source>
        <dbReference type="ARBA" id="ARBA00021008"/>
    </source>
</evidence>
<keyword evidence="7 18" id="KW-0679">Respiratory chain</keyword>
<comment type="catalytic activity">
    <reaction evidence="17 18">
        <text>a ubiquinone + NADH + 5 H(+)(in) = a ubiquinol + NAD(+) + 4 H(+)(out)</text>
        <dbReference type="Rhea" id="RHEA:29091"/>
        <dbReference type="Rhea" id="RHEA-COMP:9565"/>
        <dbReference type="Rhea" id="RHEA-COMP:9566"/>
        <dbReference type="ChEBI" id="CHEBI:15378"/>
        <dbReference type="ChEBI" id="CHEBI:16389"/>
        <dbReference type="ChEBI" id="CHEBI:17976"/>
        <dbReference type="ChEBI" id="CHEBI:57540"/>
        <dbReference type="ChEBI" id="CHEBI:57945"/>
        <dbReference type="EC" id="7.1.1.2"/>
    </reaction>
</comment>
<evidence type="ECO:0000259" key="19">
    <source>
        <dbReference type="Pfam" id="PF00361"/>
    </source>
</evidence>
<dbReference type="PANTHER" id="PTHR46552:SF1">
    <property type="entry name" value="NADH-UBIQUINONE OXIDOREDUCTASE CHAIN 2"/>
    <property type="match status" value="1"/>
</dbReference>
<keyword evidence="10 18" id="KW-1278">Translocase</keyword>
<comment type="subcellular location">
    <subcellularLocation>
        <location evidence="2 18">Mitochondrion inner membrane</location>
        <topology evidence="2 18">Multi-pass membrane protein</topology>
    </subcellularLocation>
</comment>
<keyword evidence="15 18" id="KW-0496">Mitochondrion</keyword>
<dbReference type="InterPro" id="IPR050175">
    <property type="entry name" value="Complex_I_Subunit_2"/>
</dbReference>
<feature type="transmembrane region" description="Helical" evidence="18">
    <location>
        <begin position="197"/>
        <end position="217"/>
    </location>
</feature>
<proteinExistence type="inferred from homology"/>
<feature type="transmembrane region" description="Helical" evidence="18">
    <location>
        <begin position="7"/>
        <end position="27"/>
    </location>
</feature>
<protein>
    <recommendedName>
        <fullName evidence="5 18">NADH-ubiquinone oxidoreductase chain 2</fullName>
        <ecNumber evidence="4 18">7.1.1.2</ecNumber>
    </recommendedName>
</protein>
<evidence type="ECO:0000256" key="17">
    <source>
        <dbReference type="ARBA" id="ARBA00049551"/>
    </source>
</evidence>
<evidence type="ECO:0000256" key="18">
    <source>
        <dbReference type="RuleBase" id="RU003403"/>
    </source>
</evidence>
<evidence type="ECO:0000256" key="10">
    <source>
        <dbReference type="ARBA" id="ARBA00022967"/>
    </source>
</evidence>
<dbReference type="PANTHER" id="PTHR46552">
    <property type="entry name" value="NADH-UBIQUINONE OXIDOREDUCTASE CHAIN 2"/>
    <property type="match status" value="1"/>
</dbReference>
<feature type="transmembrane region" description="Helical" evidence="18">
    <location>
        <begin position="238"/>
        <end position="261"/>
    </location>
</feature>
<evidence type="ECO:0000256" key="14">
    <source>
        <dbReference type="ARBA" id="ARBA00023075"/>
    </source>
</evidence>
<dbReference type="InterPro" id="IPR003917">
    <property type="entry name" value="NADH_UbQ_OxRdtase_chain2"/>
</dbReference>
<gene>
    <name evidence="20" type="primary">ND2</name>
</gene>
<keyword evidence="6" id="KW-0813">Transport</keyword>
<comment type="similarity">
    <text evidence="3 18">Belongs to the complex I subunit 2 family.</text>
</comment>
<evidence type="ECO:0000256" key="2">
    <source>
        <dbReference type="ARBA" id="ARBA00004448"/>
    </source>
</evidence>
<feature type="transmembrane region" description="Helical" evidence="18">
    <location>
        <begin position="312"/>
        <end position="334"/>
    </location>
</feature>
<evidence type="ECO:0000256" key="13">
    <source>
        <dbReference type="ARBA" id="ARBA00023027"/>
    </source>
</evidence>
<feature type="domain" description="NADH:quinone oxidoreductase/Mrp antiporter transmembrane" evidence="19">
    <location>
        <begin position="23"/>
        <end position="284"/>
    </location>
</feature>
<dbReference type="EMBL" id="MK614537">
    <property type="protein sequence ID" value="QIV24588.1"/>
    <property type="molecule type" value="Genomic_DNA"/>
</dbReference>
<evidence type="ECO:0000256" key="6">
    <source>
        <dbReference type="ARBA" id="ARBA00022448"/>
    </source>
</evidence>
<keyword evidence="13 18" id="KW-0520">NAD</keyword>
<evidence type="ECO:0000256" key="3">
    <source>
        <dbReference type="ARBA" id="ARBA00007012"/>
    </source>
</evidence>
<comment type="function">
    <text evidence="1">Core subunit of the mitochondrial membrane respiratory chain NADH dehydrogenase (Complex I) that is believed to belong to the minimal assembly required for catalysis. Complex I functions in the transfer of electrons from NADH to the respiratory chain. The immediate electron acceptor for the enzyme is believed to be ubiquinone.</text>
</comment>
<dbReference type="Pfam" id="PF00361">
    <property type="entry name" value="Proton_antipo_M"/>
    <property type="match status" value="1"/>
</dbReference>
<keyword evidence="9 18" id="KW-0999">Mitochondrion inner membrane</keyword>
<evidence type="ECO:0000256" key="7">
    <source>
        <dbReference type="ARBA" id="ARBA00022660"/>
    </source>
</evidence>
<feature type="transmembrane region" description="Helical" evidence="18">
    <location>
        <begin position="273"/>
        <end position="300"/>
    </location>
</feature>
<keyword evidence="14 18" id="KW-0830">Ubiquinone</keyword>
<keyword evidence="12 18" id="KW-1133">Transmembrane helix</keyword>
<geneLocation type="mitochondrion" evidence="20"/>
<dbReference type="EC" id="7.1.1.2" evidence="4 18"/>
<name>A0A6H0N216_9CUCU</name>
<keyword evidence="8 18" id="KW-0812">Transmembrane</keyword>
<organism evidence="20">
    <name type="scientific">Bifidoprionus rufus</name>
    <dbReference type="NCBI Taxonomy" id="2546597"/>
    <lineage>
        <taxon>Eukaryota</taxon>
        <taxon>Metazoa</taxon>
        <taxon>Ecdysozoa</taxon>
        <taxon>Arthropoda</taxon>
        <taxon>Hexapoda</taxon>
        <taxon>Insecta</taxon>
        <taxon>Pterygota</taxon>
        <taxon>Neoptera</taxon>
        <taxon>Endopterygota</taxon>
        <taxon>Coleoptera</taxon>
        <taxon>Polyphaga</taxon>
        <taxon>Cucujiformia</taxon>
        <taxon>Chrysomeloidea</taxon>
        <taxon>Cerambycidae</taxon>
        <taxon>Prioninae</taxon>
        <taxon>Prionini</taxon>
        <taxon>Bifidoprionus</taxon>
    </lineage>
</organism>
<reference evidence="20" key="1">
    <citation type="journal article" date="2020" name="Syst. Entomol.">
        <title>Museomics reveals extensive cryptic diversity of Australian prionine longhorn beetles with implications for their classification and conservation.</title>
        <authorList>
            <person name="Jin M."/>
            <person name="Zwick A."/>
            <person name="Slipinski A."/>
            <person name="Keyzer R."/>
            <person name="Pang H."/>
        </authorList>
    </citation>
    <scope>NUCLEOTIDE SEQUENCE</scope>
</reference>
<comment type="function">
    <text evidence="18">Core subunit of the mitochondrial membrane respiratory chain NADH dehydrogenase (Complex I) which catalyzes electron transfer from NADH through the respiratory chain, using ubiquinone as an electron acceptor. Essential for the catalytic activity and assembly of complex I.</text>
</comment>
<dbReference type="GO" id="GO:0008137">
    <property type="term" value="F:NADH dehydrogenase (ubiquinone) activity"/>
    <property type="evidence" value="ECO:0007669"/>
    <property type="project" value="UniProtKB-EC"/>
</dbReference>
<accession>A0A6H0N216</accession>
<dbReference type="AlphaFoldDB" id="A0A6H0N216"/>
<evidence type="ECO:0000256" key="9">
    <source>
        <dbReference type="ARBA" id="ARBA00022792"/>
    </source>
</evidence>
<evidence type="ECO:0000256" key="1">
    <source>
        <dbReference type="ARBA" id="ARBA00003257"/>
    </source>
</evidence>
<evidence type="ECO:0000256" key="4">
    <source>
        <dbReference type="ARBA" id="ARBA00012944"/>
    </source>
</evidence>
<evidence type="ECO:0000256" key="15">
    <source>
        <dbReference type="ARBA" id="ARBA00023128"/>
    </source>
</evidence>
<evidence type="ECO:0000256" key="11">
    <source>
        <dbReference type="ARBA" id="ARBA00022982"/>
    </source>
</evidence>
<keyword evidence="11 18" id="KW-0249">Electron transport</keyword>
<dbReference type="InterPro" id="IPR001750">
    <property type="entry name" value="ND/Mrp_TM"/>
</dbReference>
<evidence type="ECO:0000313" key="20">
    <source>
        <dbReference type="EMBL" id="QIV24588.1"/>
    </source>
</evidence>